<evidence type="ECO:0000256" key="2">
    <source>
        <dbReference type="SAM" id="MobiDB-lite"/>
    </source>
</evidence>
<feature type="compositionally biased region" description="Basic and acidic residues" evidence="2">
    <location>
        <begin position="1330"/>
        <end position="1343"/>
    </location>
</feature>
<dbReference type="InterPro" id="IPR013087">
    <property type="entry name" value="Znf_C2H2_type"/>
</dbReference>
<feature type="compositionally biased region" description="Polar residues" evidence="2">
    <location>
        <begin position="1735"/>
        <end position="1745"/>
    </location>
</feature>
<feature type="compositionally biased region" description="Polar residues" evidence="2">
    <location>
        <begin position="1236"/>
        <end position="1248"/>
    </location>
</feature>
<feature type="compositionally biased region" description="Pro residues" evidence="2">
    <location>
        <begin position="1762"/>
        <end position="1778"/>
    </location>
</feature>
<feature type="compositionally biased region" description="Basic and acidic residues" evidence="2">
    <location>
        <begin position="430"/>
        <end position="456"/>
    </location>
</feature>
<organism evidence="4">
    <name type="scientific">Darwinula stevensoni</name>
    <dbReference type="NCBI Taxonomy" id="69355"/>
    <lineage>
        <taxon>Eukaryota</taxon>
        <taxon>Metazoa</taxon>
        <taxon>Ecdysozoa</taxon>
        <taxon>Arthropoda</taxon>
        <taxon>Crustacea</taxon>
        <taxon>Oligostraca</taxon>
        <taxon>Ostracoda</taxon>
        <taxon>Podocopa</taxon>
        <taxon>Podocopida</taxon>
        <taxon>Darwinulocopina</taxon>
        <taxon>Darwinuloidea</taxon>
        <taxon>Darwinulidae</taxon>
        <taxon>Darwinula</taxon>
    </lineage>
</organism>
<feature type="region of interest" description="Disordered" evidence="2">
    <location>
        <begin position="427"/>
        <end position="487"/>
    </location>
</feature>
<feature type="compositionally biased region" description="Polar residues" evidence="2">
    <location>
        <begin position="1093"/>
        <end position="1102"/>
    </location>
</feature>
<dbReference type="GO" id="GO:0008270">
    <property type="term" value="F:zinc ion binding"/>
    <property type="evidence" value="ECO:0007669"/>
    <property type="project" value="UniProtKB-KW"/>
</dbReference>
<reference evidence="4" key="1">
    <citation type="submission" date="2020-11" db="EMBL/GenBank/DDBJ databases">
        <authorList>
            <person name="Tran Van P."/>
        </authorList>
    </citation>
    <scope>NUCLEOTIDE SEQUENCE</scope>
</reference>
<feature type="compositionally biased region" description="Polar residues" evidence="2">
    <location>
        <begin position="948"/>
        <end position="970"/>
    </location>
</feature>
<evidence type="ECO:0000313" key="4">
    <source>
        <dbReference type="EMBL" id="CAD7244088.1"/>
    </source>
</evidence>
<feature type="region of interest" description="Disordered" evidence="2">
    <location>
        <begin position="849"/>
        <end position="1143"/>
    </location>
</feature>
<feature type="region of interest" description="Disordered" evidence="2">
    <location>
        <begin position="1328"/>
        <end position="1347"/>
    </location>
</feature>
<feature type="region of interest" description="Disordered" evidence="2">
    <location>
        <begin position="1365"/>
        <end position="1385"/>
    </location>
</feature>
<sequence>MEACLITMEHQNITLAAFFVTAEALHFGVVAPHTTLEAVLCIISELPQGIQETLCPTLEAVLVIPEFPSPDFQRNRSDPGLRFRSRSPINRSEFHDSMDGGYANPEDRLYSPKVDIPPHEEEFFIQAQQERFMLEMEVERQRQRPQGSSLLVQQLDDTRSIREVRHRSTSPDFQYRTVIAGDFSEKVLITIHQDVPKKPIKDHDKSKVGESWSSSKSAFCPNCDAHFESNGEMQNHLQWCSTVKAKVAKKSPTPKSSKPRFEERHGSHEESRGPKKLIVELKPDLSKDYSQQDCHQHHEKLCSRSSQASKTGGKSTLKKGKPGKTEAKPGRSLVQSKHEETKKLTCDSKEGGSGNPRALFRNEKILPKEGCALQPSKEKQVLSTLSAKKYSSGEDLGRVDRSSSVSHRIIGASKEAELHGKAIADVQLQGRHDSKQPHGRLNDDPSGRRMNADKPHRIPGINKRLHNRPDLNKRALPPSVHGAEPAWKPVTPSDSLIPFREPFGLSDEAHHLGNTTFKHDYKQEEPAKSNTHKYKQEPQHLLEKSHLRVSHVKPEAMPRQPRTYEGRSVMKKSFNEAGLESRQRPPVVKLEEVSKYSRVYEPTSVTEPPFQIGEAWRPPFSKEGHTSTRIETIPLGSLPGVPLRKEAGRRSKIVTDPLLLPKEESYRNFEERQVMPQRSYIGDITGKVAHGRSGNWSTSSHHSSLETLSKEEEAKSIQCSYCQEVIHGPGNLLGRIYYNHLMKHVSSRGGQPLPELSHVLLCTLIEKIQEVILFGEWIETHQEAGILLSTEYPVLKRVLKPEIMGDDLRGRGHLAEFTEVGVAPPPQLEGSLGVNFMNLSNMEGQALNTCNSQKQPMDSRMMMAEKRKRIKKTRWEPEGEISGKTQVGKFNGPPPCKLQPDFSRRDRDRSMNRSSRNRSPFIDKPSEDKISQSPCTLQDDQLRDHSSHQANSVSRHGDTLSSGGCNSPLRNSGEDSCREQGQDHSSSRNGTITHHEDNCTTGNQGSLIDPSQDVHARGEQTPHISSDDKSSEFHSSQDDKLFHHGGDDHSSETHPLSMDPSQDEHSGGVHPQGLGVSNDDQSRDHNLSLDDQPLSQSESNAGRSHHSSLSHTSQASRDTFSAGKQSRDYNSLGDLSDQSLRENGFPNRVGNRIGLLGNHPSDVIHAARDGSRVGLLGNHPSPLANAPYGGNRVGLLGSHPSPRTRESQAVSSESRWKQNEKDAPPHLKDMKYQRSFAKNNVGKSMSNEPRTDVSPGIKKLPRHISEQQDREPQEISRKDHSSWSEREEAKVQSERQDSHRVSCSYCGKTFLTQHSKQLHLRVCTAKRTAMTKDQRKPEEKESKNSLAEAEDLHRQFDAIDAFLGSSNQQEQKTRSNATPISSATHQSMSGIGDYPGFTQAKGPDISPSIQTVSEISKLLEDFLSAFESVSIDLKLSSLMSNLKVIPLELTLSWLDWYDKIQQHKMGGSYAETEIHCSHCSKVFHGPQPQVGRIYFEHLLLHKAEKEVAQLAQPVSINVTAGGELTPMKLENSRANSQDTEFRTAQRDSTAQFSRSAFPKQVQSKPPYPGNRVYEYGHSWQSRNDQGYKDSQWSSTRSKPFVQGPFYPSASVRNPTAAVEYTDSTRTQSKYGLDPSSKESTARYDSSRSFPALKYAAPSSSSFSGHPGRDRHPDFAPRGVPVGVSKQEFPSSAVHKGSSLPANSRGALLHDSPRPQYGSNLYPKFESSYPNPPCPQYNQTPSSKFESSYPGISAPQYDRRPDPMPLSYPNPPQYKPIPSPKRDSPYPNHSRPQYNLTQSAKFESPHPDPSRPQYNPTPLSRIDSTYNDLSRPQYSQAPSAKFESSLRGPSRPQYRPTPVAASESFNRNLSRPQCGPIRYPYSNPYPEKEMFPKLFPEKQQVPSAAYSFGRELHRPQETSALRHQQWIHEERQALLSVRERQSNLGNTNQNLFQHRSQAFQAPSFREKMYPEDDAYDPSNPLPD</sequence>
<feature type="domain" description="C2H2-type" evidence="3">
    <location>
        <begin position="1301"/>
        <end position="1328"/>
    </location>
</feature>
<evidence type="ECO:0000256" key="1">
    <source>
        <dbReference type="PROSITE-ProRule" id="PRU00042"/>
    </source>
</evidence>
<feature type="region of interest" description="Disordered" evidence="2">
    <location>
        <begin position="1527"/>
        <end position="1876"/>
    </location>
</feature>
<feature type="region of interest" description="Disordered" evidence="2">
    <location>
        <begin position="74"/>
        <end position="106"/>
    </location>
</feature>
<feature type="region of interest" description="Disordered" evidence="2">
    <location>
        <begin position="1184"/>
        <end position="1298"/>
    </location>
</feature>
<keyword evidence="1" id="KW-0863">Zinc-finger</keyword>
<feature type="compositionally biased region" description="Basic and acidic residues" evidence="2">
    <location>
        <begin position="336"/>
        <end position="350"/>
    </location>
</feature>
<feature type="compositionally biased region" description="Basic and acidic residues" evidence="2">
    <location>
        <begin position="902"/>
        <end position="911"/>
    </location>
</feature>
<protein>
    <recommendedName>
        <fullName evidence="3">C2H2-type domain-containing protein</fullName>
    </recommendedName>
</protein>
<keyword evidence="1" id="KW-0862">Zinc</keyword>
<evidence type="ECO:0000259" key="3">
    <source>
        <dbReference type="PROSITE" id="PS50157"/>
    </source>
</evidence>
<feature type="compositionally biased region" description="Basic and acidic residues" evidence="2">
    <location>
        <begin position="972"/>
        <end position="986"/>
    </location>
</feature>
<proteinExistence type="predicted"/>
<feature type="region of interest" description="Disordered" evidence="2">
    <location>
        <begin position="245"/>
        <end position="276"/>
    </location>
</feature>
<feature type="compositionally biased region" description="Low complexity" evidence="2">
    <location>
        <begin position="245"/>
        <end position="256"/>
    </location>
</feature>
<feature type="region of interest" description="Disordered" evidence="2">
    <location>
        <begin position="1944"/>
        <end position="1982"/>
    </location>
</feature>
<feature type="compositionally biased region" description="Basic and acidic residues" evidence="2">
    <location>
        <begin position="1012"/>
        <end position="1052"/>
    </location>
</feature>
<feature type="compositionally biased region" description="Basic and acidic residues" evidence="2">
    <location>
        <begin position="1635"/>
        <end position="1645"/>
    </location>
</feature>
<feature type="compositionally biased region" description="Basic and acidic residues" evidence="2">
    <location>
        <begin position="1263"/>
        <end position="1298"/>
    </location>
</feature>
<feature type="compositionally biased region" description="Polar residues" evidence="2">
    <location>
        <begin position="1944"/>
        <end position="1959"/>
    </location>
</feature>
<feature type="region of interest" description="Disordered" evidence="2">
    <location>
        <begin position="288"/>
        <end position="357"/>
    </location>
</feature>
<keyword evidence="1" id="KW-0479">Metal-binding</keyword>
<feature type="compositionally biased region" description="Polar residues" evidence="2">
    <location>
        <begin position="1109"/>
        <end position="1124"/>
    </location>
</feature>
<keyword evidence="5" id="KW-1185">Reference proteome</keyword>
<dbReference type="Proteomes" id="UP000677054">
    <property type="component" value="Unassembled WGS sequence"/>
</dbReference>
<accession>A0A7R8XD56</accession>
<dbReference type="PROSITE" id="PS50157">
    <property type="entry name" value="ZINC_FINGER_C2H2_2"/>
    <property type="match status" value="1"/>
</dbReference>
<feature type="compositionally biased region" description="Basic and acidic residues" evidence="2">
    <location>
        <begin position="259"/>
        <end position="276"/>
    </location>
</feature>
<dbReference type="EMBL" id="CAJPEV010000559">
    <property type="protein sequence ID" value="CAG0886458.1"/>
    <property type="molecule type" value="Genomic_DNA"/>
</dbReference>
<feature type="compositionally biased region" description="Basic and acidic residues" evidence="2">
    <location>
        <begin position="1214"/>
        <end position="1232"/>
    </location>
</feature>
<name>A0A7R8XD56_9CRUS</name>
<dbReference type="EMBL" id="LR900076">
    <property type="protein sequence ID" value="CAD7244088.1"/>
    <property type="molecule type" value="Genomic_DNA"/>
</dbReference>
<evidence type="ECO:0000313" key="5">
    <source>
        <dbReference type="Proteomes" id="UP000677054"/>
    </source>
</evidence>
<feature type="compositionally biased region" description="Polar residues" evidence="2">
    <location>
        <begin position="1789"/>
        <end position="1800"/>
    </location>
</feature>
<feature type="compositionally biased region" description="Polar residues" evidence="2">
    <location>
        <begin position="1811"/>
        <end position="1837"/>
    </location>
</feature>
<gene>
    <name evidence="4" type="ORF">DSTB1V02_LOCUS3992</name>
</gene>
<feature type="compositionally biased region" description="Polar residues" evidence="2">
    <location>
        <begin position="1578"/>
        <end position="1597"/>
    </location>
</feature>